<keyword evidence="2" id="KW-1133">Transmembrane helix</keyword>
<accession>A0A0E0AHC8</accession>
<name>A0A0E0AHC8_9ORYZ</name>
<feature type="transmembrane region" description="Helical" evidence="2">
    <location>
        <begin position="22"/>
        <end position="43"/>
    </location>
</feature>
<reference evidence="3" key="2">
    <citation type="submission" date="2018-05" db="EMBL/GenBank/DDBJ databases">
        <title>OgluRS3 (Oryza glumaepatula Reference Sequence Version 3).</title>
        <authorList>
            <person name="Zhang J."/>
            <person name="Kudrna D."/>
            <person name="Lee S."/>
            <person name="Talag J."/>
            <person name="Welchert J."/>
            <person name="Wing R.A."/>
        </authorList>
    </citation>
    <scope>NUCLEOTIDE SEQUENCE [LARGE SCALE GENOMIC DNA]</scope>
</reference>
<dbReference type="Gramene" id="OGLUM07G07170.1">
    <property type="protein sequence ID" value="OGLUM07G07170.1"/>
    <property type="gene ID" value="OGLUM07G07170"/>
</dbReference>
<proteinExistence type="predicted"/>
<feature type="compositionally biased region" description="Polar residues" evidence="1">
    <location>
        <begin position="107"/>
        <end position="120"/>
    </location>
</feature>
<evidence type="ECO:0000256" key="2">
    <source>
        <dbReference type="SAM" id="Phobius"/>
    </source>
</evidence>
<dbReference type="Proteomes" id="UP000026961">
    <property type="component" value="Chromosome 7"/>
</dbReference>
<protein>
    <submittedName>
        <fullName evidence="3">Uncharacterized protein</fullName>
    </submittedName>
</protein>
<evidence type="ECO:0000313" key="4">
    <source>
        <dbReference type="Proteomes" id="UP000026961"/>
    </source>
</evidence>
<dbReference type="EnsemblPlants" id="OGLUM07G07170.1">
    <property type="protein sequence ID" value="OGLUM07G07170.1"/>
    <property type="gene ID" value="OGLUM07G07170"/>
</dbReference>
<dbReference type="AlphaFoldDB" id="A0A0E0AHC8"/>
<reference evidence="3" key="1">
    <citation type="submission" date="2015-04" db="UniProtKB">
        <authorList>
            <consortium name="EnsemblPlants"/>
        </authorList>
    </citation>
    <scope>IDENTIFICATION</scope>
</reference>
<feature type="transmembrane region" description="Helical" evidence="2">
    <location>
        <begin position="55"/>
        <end position="71"/>
    </location>
</feature>
<dbReference type="HOGENOM" id="CLU_135316_0_0_1"/>
<evidence type="ECO:0000256" key="1">
    <source>
        <dbReference type="SAM" id="MobiDB-lite"/>
    </source>
</evidence>
<sequence>MGNSYSNVGSPVAAGYVQAPELLLYLCFFLVVLLVFLGFSWYMSYESAADRFTDQAWLLLMASPLALLLTPRTRRHSSRRCSSRRWAHPGAARRRVHHPGVPPDVTPENSTNKNQNSKNMGLQKLFK</sequence>
<keyword evidence="2" id="KW-0472">Membrane</keyword>
<feature type="region of interest" description="Disordered" evidence="1">
    <location>
        <begin position="73"/>
        <end position="127"/>
    </location>
</feature>
<keyword evidence="2" id="KW-0812">Transmembrane</keyword>
<feature type="compositionally biased region" description="Basic residues" evidence="1">
    <location>
        <begin position="73"/>
        <end position="98"/>
    </location>
</feature>
<dbReference type="PANTHER" id="PTHR33306:SF5">
    <property type="entry name" value="OXIDOREDUCTASE_TRANSITION METAL ION-BINDING PROTEIN"/>
    <property type="match status" value="1"/>
</dbReference>
<keyword evidence="4" id="KW-1185">Reference proteome</keyword>
<dbReference type="PANTHER" id="PTHR33306">
    <property type="entry name" value="EXPRESSED PROTEIN-RELATED-RELATED"/>
    <property type="match status" value="1"/>
</dbReference>
<organism evidence="3">
    <name type="scientific">Oryza glumipatula</name>
    <dbReference type="NCBI Taxonomy" id="40148"/>
    <lineage>
        <taxon>Eukaryota</taxon>
        <taxon>Viridiplantae</taxon>
        <taxon>Streptophyta</taxon>
        <taxon>Embryophyta</taxon>
        <taxon>Tracheophyta</taxon>
        <taxon>Spermatophyta</taxon>
        <taxon>Magnoliopsida</taxon>
        <taxon>Liliopsida</taxon>
        <taxon>Poales</taxon>
        <taxon>Poaceae</taxon>
        <taxon>BOP clade</taxon>
        <taxon>Oryzoideae</taxon>
        <taxon>Oryzeae</taxon>
        <taxon>Oryzinae</taxon>
        <taxon>Oryza</taxon>
    </lineage>
</organism>
<evidence type="ECO:0000313" key="3">
    <source>
        <dbReference type="EnsemblPlants" id="OGLUM07G07170.1"/>
    </source>
</evidence>